<dbReference type="SMART" id="SM00715">
    <property type="entry name" value="LA"/>
    <property type="match status" value="1"/>
</dbReference>
<dbReference type="CDD" id="cd08033">
    <property type="entry name" value="LARP_6"/>
    <property type="match status" value="1"/>
</dbReference>
<evidence type="ECO:0000256" key="1">
    <source>
        <dbReference type="ARBA" id="ARBA00004123"/>
    </source>
</evidence>
<dbReference type="GO" id="GO:0017022">
    <property type="term" value="F:myosin binding"/>
    <property type="evidence" value="ECO:0007669"/>
    <property type="project" value="Ensembl"/>
</dbReference>
<dbReference type="PANTHER" id="PTHR22792:SF71">
    <property type="entry name" value="LA-RELATED PROTEIN 6"/>
    <property type="match status" value="1"/>
</dbReference>
<evidence type="ECO:0000256" key="3">
    <source>
        <dbReference type="ARBA" id="ARBA00023242"/>
    </source>
</evidence>
<keyword evidence="3" id="KW-0539">Nucleus</keyword>
<dbReference type="SUPFAM" id="SSF46785">
    <property type="entry name" value="Winged helix' DNA-binding domain"/>
    <property type="match status" value="1"/>
</dbReference>
<feature type="domain" description="HTH La-type RNA-binding" evidence="7">
    <location>
        <begin position="326"/>
        <end position="417"/>
    </location>
</feature>
<comment type="subcellular location">
    <subcellularLocation>
        <location evidence="1">Nucleus</location>
    </subcellularLocation>
</comment>
<feature type="compositionally biased region" description="Basic and acidic residues" evidence="5">
    <location>
        <begin position="722"/>
        <end position="731"/>
    </location>
</feature>
<dbReference type="Pfam" id="PF05383">
    <property type="entry name" value="La"/>
    <property type="match status" value="1"/>
</dbReference>
<name>A0A2K6RET9_RHIRO</name>
<evidence type="ECO:0000256" key="2">
    <source>
        <dbReference type="ARBA" id="ARBA00022884"/>
    </source>
</evidence>
<evidence type="ECO:0000259" key="7">
    <source>
        <dbReference type="PROSITE" id="PS50961"/>
    </source>
</evidence>
<dbReference type="InterPro" id="IPR012677">
    <property type="entry name" value="Nucleotide-bd_a/b_plait_sf"/>
</dbReference>
<dbReference type="GO" id="GO:0005634">
    <property type="term" value="C:nucleus"/>
    <property type="evidence" value="ECO:0007669"/>
    <property type="project" value="UniProtKB-SubCell"/>
</dbReference>
<dbReference type="Proteomes" id="UP000233200">
    <property type="component" value="Unplaced"/>
</dbReference>
<dbReference type="PROSITE" id="PS50961">
    <property type="entry name" value="HTH_LA"/>
    <property type="match status" value="1"/>
</dbReference>
<dbReference type="Gene3D" id="3.30.70.330">
    <property type="match status" value="1"/>
</dbReference>
<dbReference type="FunFam" id="1.10.10.10:FF:000158">
    <property type="entry name" value="La ribonucleoprotein domain family member 7"/>
    <property type="match status" value="1"/>
</dbReference>
<dbReference type="GO" id="GO:0006396">
    <property type="term" value="P:RNA processing"/>
    <property type="evidence" value="ECO:0007669"/>
    <property type="project" value="InterPro"/>
</dbReference>
<keyword evidence="10" id="KW-1185">Reference proteome</keyword>
<organism evidence="9 10">
    <name type="scientific">Rhinopithecus roxellana</name>
    <name type="common">Golden snub-nosed monkey</name>
    <name type="synonym">Pygathrix roxellana</name>
    <dbReference type="NCBI Taxonomy" id="61622"/>
    <lineage>
        <taxon>Eukaryota</taxon>
        <taxon>Metazoa</taxon>
        <taxon>Chordata</taxon>
        <taxon>Craniata</taxon>
        <taxon>Vertebrata</taxon>
        <taxon>Euteleostomi</taxon>
        <taxon>Mammalia</taxon>
        <taxon>Eutheria</taxon>
        <taxon>Euarchontoglires</taxon>
        <taxon>Primates</taxon>
        <taxon>Haplorrhini</taxon>
        <taxon>Catarrhini</taxon>
        <taxon>Cercopithecidae</taxon>
        <taxon>Colobinae</taxon>
        <taxon>Rhinopithecus</taxon>
    </lineage>
</organism>
<dbReference type="GeneTree" id="ENSGT00940000159103"/>
<feature type="compositionally biased region" description="Low complexity" evidence="5">
    <location>
        <begin position="572"/>
        <end position="586"/>
    </location>
</feature>
<dbReference type="PROSITE" id="PS51938">
    <property type="entry name" value="SUZ_C"/>
    <property type="match status" value="1"/>
</dbReference>
<gene>
    <name evidence="9" type="primary">LARP6</name>
</gene>
<feature type="signal peptide" evidence="6">
    <location>
        <begin position="1"/>
        <end position="15"/>
    </location>
</feature>
<dbReference type="Pfam" id="PF12901">
    <property type="entry name" value="SUZ-C"/>
    <property type="match status" value="1"/>
</dbReference>
<dbReference type="InterPro" id="IPR024642">
    <property type="entry name" value="SUZ-C"/>
</dbReference>
<proteinExistence type="predicted"/>
<dbReference type="InterPro" id="IPR045180">
    <property type="entry name" value="La_dom_prot"/>
</dbReference>
<dbReference type="GO" id="GO:0048027">
    <property type="term" value="F:mRNA 5'-UTR binding"/>
    <property type="evidence" value="ECO:0007669"/>
    <property type="project" value="Ensembl"/>
</dbReference>
<feature type="region of interest" description="Disordered" evidence="5">
    <location>
        <begin position="664"/>
        <end position="691"/>
    </location>
</feature>
<dbReference type="AlphaFoldDB" id="A0A2K6RET9"/>
<reference evidence="9" key="1">
    <citation type="submission" date="2025-08" db="UniProtKB">
        <authorList>
            <consortium name="Ensembl"/>
        </authorList>
    </citation>
    <scope>IDENTIFICATION</scope>
</reference>
<dbReference type="Gene3D" id="1.10.10.10">
    <property type="entry name" value="Winged helix-like DNA-binding domain superfamily/Winged helix DNA-binding domain"/>
    <property type="match status" value="1"/>
</dbReference>
<feature type="region of interest" description="Disordered" evidence="5">
    <location>
        <begin position="710"/>
        <end position="731"/>
    </location>
</feature>
<dbReference type="PRINTS" id="PR00302">
    <property type="entry name" value="LUPUSLA"/>
</dbReference>
<evidence type="ECO:0000256" key="6">
    <source>
        <dbReference type="SAM" id="SignalP"/>
    </source>
</evidence>
<dbReference type="InterPro" id="IPR034880">
    <property type="entry name" value="LARP6_RRM"/>
</dbReference>
<dbReference type="GO" id="GO:0035613">
    <property type="term" value="F:RNA stem-loop binding"/>
    <property type="evidence" value="ECO:0007669"/>
    <property type="project" value="Ensembl"/>
</dbReference>
<evidence type="ECO:0000313" key="9">
    <source>
        <dbReference type="Ensembl" id="ENSRROP00000039531.1"/>
    </source>
</evidence>
<feature type="region of interest" description="Disordered" evidence="5">
    <location>
        <begin position="264"/>
        <end position="327"/>
    </location>
</feature>
<feature type="compositionally biased region" description="Polar residues" evidence="5">
    <location>
        <begin position="599"/>
        <end position="626"/>
    </location>
</feature>
<feature type="region of interest" description="Disordered" evidence="5">
    <location>
        <begin position="115"/>
        <end position="252"/>
    </location>
</feature>
<dbReference type="GO" id="GO:0005737">
    <property type="term" value="C:cytoplasm"/>
    <property type="evidence" value="ECO:0007669"/>
    <property type="project" value="Ensembl"/>
</dbReference>
<dbReference type="PANTHER" id="PTHR22792">
    <property type="entry name" value="LUPUS LA PROTEIN-RELATED"/>
    <property type="match status" value="1"/>
</dbReference>
<sequence length="731" mass="79758">MLIDLILILVLEVLHQPLHVAKLHLQLQLLRAQSLQLLPKVVDVALEHVVYVAPSRLPLLQEAPLGLQHLVLLLQEWYFVYEGGKLLVEGLDLLLLLDVHSLDVGVHLQVKEAQQALDDRDRGDTHPYRWPHHPASTQATPEAAATHLGEAQGADAGTGPTCVGAAAEGPGDQRLTPSARGLREGSGVAGILPGQASAGGAPESRPPPPRPRLRGRSTSGRGGGGGGGGGGAGRGAATPVPPPGRAGARPGPETAVQIRVAIQEAEDVDELEDEEEGAETRGAGDPARYLSPGWGSASEEEPSRGHSGTTASGGENEREDLEQEWKPPDEELIKKLVDQIEFYFSDENLEKDAFLLKHVRRNKLGYVSVKLLTSFKKVKHLTRDWRTTAHALKYSVVLELNEDHRKVRRTTPVPLFPNENLPSKMLLVYDLYLSPKLWALATPQKNGRVQEKVMEHLLKLFGTFGVISSVRILKPGRELPPDIRRISSRYSQVGTQECAIVEFEEVEAAIKAHEFMITESQGKENMKAVLIGMKPPKKKPAKDKNHDEEPPASIHLNKSLNKRVEELQYMGDESSANSSSDPESNPTSPMAGRRHMATNKLSPSGHQNLFLSPNASPCTSPWSSPLAQRKGVSRKSPLAEEGRLNCSTSPEIFRKCMDYSSDSSVTPSGSPWVRRRRQAEMGTQEKSPGVSPLLSRKMQTADGLPVGVLRLPRGPDNTRGFHGHERSRACV</sequence>
<dbReference type="InterPro" id="IPR035979">
    <property type="entry name" value="RBD_domain_sf"/>
</dbReference>
<dbReference type="InterPro" id="IPR002344">
    <property type="entry name" value="Lupus_La"/>
</dbReference>
<dbReference type="STRING" id="61622.ENSRROP00000039531"/>
<keyword evidence="2 4" id="KW-0694">RNA-binding</keyword>
<dbReference type="InterPro" id="IPR036390">
    <property type="entry name" value="WH_DNA-bd_sf"/>
</dbReference>
<dbReference type="GO" id="GO:1990904">
    <property type="term" value="C:ribonucleoprotein complex"/>
    <property type="evidence" value="ECO:0007669"/>
    <property type="project" value="InterPro"/>
</dbReference>
<dbReference type="SUPFAM" id="SSF54928">
    <property type="entry name" value="RNA-binding domain, RBD"/>
    <property type="match status" value="1"/>
</dbReference>
<dbReference type="CDD" id="cd12289">
    <property type="entry name" value="RRM_LARP6"/>
    <property type="match status" value="1"/>
</dbReference>
<feature type="compositionally biased region" description="Basic and acidic residues" evidence="5">
    <location>
        <begin position="117"/>
        <end position="127"/>
    </location>
</feature>
<dbReference type="GO" id="GO:0032967">
    <property type="term" value="P:positive regulation of collagen biosynthetic process"/>
    <property type="evidence" value="ECO:0007669"/>
    <property type="project" value="Ensembl"/>
</dbReference>
<feature type="compositionally biased region" description="Acidic residues" evidence="5">
    <location>
        <begin position="264"/>
        <end position="277"/>
    </location>
</feature>
<feature type="domain" description="SUZ-C" evidence="8">
    <location>
        <begin position="667"/>
        <end position="725"/>
    </location>
</feature>
<feature type="region of interest" description="Disordered" evidence="5">
    <location>
        <begin position="534"/>
        <end position="643"/>
    </location>
</feature>
<reference evidence="9" key="2">
    <citation type="submission" date="2025-09" db="UniProtKB">
        <authorList>
            <consortium name="Ensembl"/>
        </authorList>
    </citation>
    <scope>IDENTIFICATION</scope>
</reference>
<accession>A0A2K6RET9</accession>
<evidence type="ECO:0000259" key="8">
    <source>
        <dbReference type="PROSITE" id="PS51938"/>
    </source>
</evidence>
<dbReference type="Ensembl" id="ENSRROT00000064015.1">
    <property type="protein sequence ID" value="ENSRROP00000039531.1"/>
    <property type="gene ID" value="ENSRROG00000043074.1"/>
</dbReference>
<dbReference type="GO" id="GO:1990825">
    <property type="term" value="F:sequence-specific mRNA binding"/>
    <property type="evidence" value="ECO:0007669"/>
    <property type="project" value="Ensembl"/>
</dbReference>
<evidence type="ECO:0000313" key="10">
    <source>
        <dbReference type="Proteomes" id="UP000233200"/>
    </source>
</evidence>
<feature type="compositionally biased region" description="Gly residues" evidence="5">
    <location>
        <begin position="220"/>
        <end position="234"/>
    </location>
</feature>
<protein>
    <submittedName>
        <fullName evidence="9">La ribonucleoprotein 6, translational regulator</fullName>
    </submittedName>
</protein>
<dbReference type="InterPro" id="IPR036388">
    <property type="entry name" value="WH-like_DNA-bd_sf"/>
</dbReference>
<dbReference type="FunFam" id="3.30.70.330:FF:000439">
    <property type="entry name" value="La-related protein 6 isoform 1"/>
    <property type="match status" value="1"/>
</dbReference>
<evidence type="ECO:0000256" key="5">
    <source>
        <dbReference type="SAM" id="MobiDB-lite"/>
    </source>
</evidence>
<dbReference type="InterPro" id="IPR006630">
    <property type="entry name" value="La_HTH"/>
</dbReference>
<feature type="chain" id="PRO_5014387026" evidence="6">
    <location>
        <begin position="16"/>
        <end position="731"/>
    </location>
</feature>
<evidence type="ECO:0000256" key="4">
    <source>
        <dbReference type="PROSITE-ProRule" id="PRU00332"/>
    </source>
</evidence>
<keyword evidence="6" id="KW-0732">Signal</keyword>